<feature type="compositionally biased region" description="Basic and acidic residues" evidence="1">
    <location>
        <begin position="76"/>
        <end position="86"/>
    </location>
</feature>
<reference evidence="2" key="1">
    <citation type="submission" date="2025-08" db="UniProtKB">
        <authorList>
            <consortium name="Ensembl"/>
        </authorList>
    </citation>
    <scope>IDENTIFICATION</scope>
</reference>
<dbReference type="Ensembl" id="ENSHCOT00000023113.1">
    <property type="protein sequence ID" value="ENSHCOP00000027206.1"/>
    <property type="gene ID" value="ENSHCOG00000018819.1"/>
</dbReference>
<dbReference type="AlphaFoldDB" id="A0A3Q2Z5U8"/>
<dbReference type="GeneTree" id="ENSGT00390000013948"/>
<dbReference type="InterPro" id="IPR007811">
    <property type="entry name" value="RPC4"/>
</dbReference>
<keyword evidence="3" id="KW-1185">Reference proteome</keyword>
<feature type="compositionally biased region" description="Basic and acidic residues" evidence="1">
    <location>
        <begin position="252"/>
        <end position="262"/>
    </location>
</feature>
<feature type="compositionally biased region" description="Low complexity" evidence="1">
    <location>
        <begin position="11"/>
        <end position="21"/>
    </location>
</feature>
<dbReference type="GO" id="GO:0042797">
    <property type="term" value="P:tRNA transcription by RNA polymerase III"/>
    <property type="evidence" value="ECO:0007669"/>
    <property type="project" value="TreeGrafter"/>
</dbReference>
<reference evidence="2" key="2">
    <citation type="submission" date="2025-09" db="UniProtKB">
        <authorList>
            <consortium name="Ensembl"/>
        </authorList>
    </citation>
    <scope>IDENTIFICATION</scope>
</reference>
<evidence type="ECO:0000256" key="1">
    <source>
        <dbReference type="SAM" id="MobiDB-lite"/>
    </source>
</evidence>
<sequence>MAKKDAEEVPSSSGMNSGASLSITASRGLHGLGLGCLPSPATARRLQSLRNRDLTLGGALKKTKEEAQVIPKRERKQRDNRRGENRGRRKEKPQTIQCHSIFEQGPADTPRKTGWVAAAGVCDATAFPNCKTVKKEPQDSDDEDELLRKLQRDDFISDPSLRNDAKLKPIQLPLCQTSTTCKKTNPSQEKPLLLASPSSGPQLKTGHNRDQPSLVEILQCLCLSGKEELFFMQLPDCMPVREQKAEPSPGPRFEKVTKDKKPLHGKAQVEPTVVTCSPVLSEFPEGFLGKLRIRKSGKVEMKLGDIVMDITDGTALSFLQQLVSVNLADGKTGDMMVLGNIQHKLVLSPNFQTLLEESTQQQQGS</sequence>
<feature type="region of interest" description="Disordered" evidence="1">
    <location>
        <begin position="178"/>
        <end position="208"/>
    </location>
</feature>
<evidence type="ECO:0000313" key="3">
    <source>
        <dbReference type="Proteomes" id="UP000264820"/>
    </source>
</evidence>
<dbReference type="PANTHER" id="PTHR13408:SF1">
    <property type="entry name" value="ZGC:171971"/>
    <property type="match status" value="1"/>
</dbReference>
<accession>A0A3Q2Z5U8</accession>
<dbReference type="GO" id="GO:0005666">
    <property type="term" value="C:RNA polymerase III complex"/>
    <property type="evidence" value="ECO:0007669"/>
    <property type="project" value="InterPro"/>
</dbReference>
<dbReference type="Pfam" id="PF05132">
    <property type="entry name" value="RNA_pol_Rpc4"/>
    <property type="match status" value="1"/>
</dbReference>
<evidence type="ECO:0000313" key="2">
    <source>
        <dbReference type="Ensembl" id="ENSHCOP00000027206.1"/>
    </source>
</evidence>
<organism evidence="2 3">
    <name type="scientific">Hippocampus comes</name>
    <name type="common">Tiger tail seahorse</name>
    <dbReference type="NCBI Taxonomy" id="109280"/>
    <lineage>
        <taxon>Eukaryota</taxon>
        <taxon>Metazoa</taxon>
        <taxon>Chordata</taxon>
        <taxon>Craniata</taxon>
        <taxon>Vertebrata</taxon>
        <taxon>Euteleostomi</taxon>
        <taxon>Actinopterygii</taxon>
        <taxon>Neopterygii</taxon>
        <taxon>Teleostei</taxon>
        <taxon>Neoteleostei</taxon>
        <taxon>Acanthomorphata</taxon>
        <taxon>Syngnathiaria</taxon>
        <taxon>Syngnathiformes</taxon>
        <taxon>Syngnathoidei</taxon>
        <taxon>Syngnathidae</taxon>
        <taxon>Hippocampus</taxon>
    </lineage>
</organism>
<dbReference type="PANTHER" id="PTHR13408">
    <property type="entry name" value="DNA-DIRECTED RNA POLYMERASE III"/>
    <property type="match status" value="1"/>
</dbReference>
<dbReference type="GO" id="GO:0003677">
    <property type="term" value="F:DNA binding"/>
    <property type="evidence" value="ECO:0007669"/>
    <property type="project" value="InterPro"/>
</dbReference>
<dbReference type="STRING" id="109280.ENSHCOP00000027206"/>
<protein>
    <submittedName>
        <fullName evidence="2">DNA-directed RNA polymerase III subunit RPC4-like</fullName>
    </submittedName>
</protein>
<name>A0A3Q2Z5U8_HIPCM</name>
<dbReference type="OMA" id="CKDINRP"/>
<feature type="region of interest" description="Disordered" evidence="1">
    <location>
        <begin position="54"/>
        <end position="94"/>
    </location>
</feature>
<feature type="region of interest" description="Disordered" evidence="1">
    <location>
        <begin position="1"/>
        <end position="21"/>
    </location>
</feature>
<proteinExistence type="predicted"/>
<feature type="region of interest" description="Disordered" evidence="1">
    <location>
        <begin position="242"/>
        <end position="264"/>
    </location>
</feature>
<feature type="compositionally biased region" description="Polar residues" evidence="1">
    <location>
        <begin position="178"/>
        <end position="188"/>
    </location>
</feature>
<dbReference type="Proteomes" id="UP000264820">
    <property type="component" value="Unplaced"/>
</dbReference>